<comment type="cofactor">
    <cofactor evidence="1">
        <name>Mg(2+)</name>
        <dbReference type="ChEBI" id="CHEBI:18420"/>
    </cofactor>
</comment>
<dbReference type="EMBL" id="CP003639">
    <property type="protein sequence ID" value="AFM39707.1"/>
    <property type="molecule type" value="Genomic_DNA"/>
</dbReference>
<evidence type="ECO:0000256" key="2">
    <source>
        <dbReference type="ARBA" id="ARBA00001964"/>
    </source>
</evidence>
<keyword evidence="4" id="KW-0479">Metal-binding</keyword>
<comment type="cofactor">
    <cofactor evidence="3">
        <name>[4Fe-4S] cluster</name>
        <dbReference type="ChEBI" id="CHEBI:49883"/>
    </cofactor>
</comment>
<gene>
    <name evidence="12" type="ordered locus">Desaci_0645</name>
</gene>
<comment type="cofactor">
    <cofactor evidence="2">
        <name>thiamine diphosphate</name>
        <dbReference type="ChEBI" id="CHEBI:58937"/>
    </cofactor>
</comment>
<dbReference type="InterPro" id="IPR051457">
    <property type="entry name" value="2-oxoacid:Fd_oxidoreductase"/>
</dbReference>
<dbReference type="Proteomes" id="UP000002892">
    <property type="component" value="Chromosome"/>
</dbReference>
<accession>I4D1N3</accession>
<evidence type="ECO:0000259" key="11">
    <source>
        <dbReference type="Pfam" id="PF12367"/>
    </source>
</evidence>
<dbReference type="Gene3D" id="3.40.50.970">
    <property type="match status" value="1"/>
</dbReference>
<dbReference type="GO" id="GO:0051536">
    <property type="term" value="F:iron-sulfur cluster binding"/>
    <property type="evidence" value="ECO:0007669"/>
    <property type="project" value="UniProtKB-KW"/>
</dbReference>
<evidence type="ECO:0000256" key="8">
    <source>
        <dbReference type="ARBA" id="ARBA00023014"/>
    </source>
</evidence>
<name>I4D1N3_DESAJ</name>
<dbReference type="InterPro" id="IPR011896">
    <property type="entry name" value="OFOB"/>
</dbReference>
<feature type="domain" description="Thiamine pyrophosphate enzyme TPP-binding" evidence="10">
    <location>
        <begin position="56"/>
        <end position="199"/>
    </location>
</feature>
<evidence type="ECO:0000259" key="10">
    <source>
        <dbReference type="Pfam" id="PF02775"/>
    </source>
</evidence>
<dbReference type="GO" id="GO:0016625">
    <property type="term" value="F:oxidoreductase activity, acting on the aldehyde or oxo group of donors, iron-sulfur protein as acceptor"/>
    <property type="evidence" value="ECO:0007669"/>
    <property type="project" value="UniProtKB-ARBA"/>
</dbReference>
<evidence type="ECO:0000256" key="5">
    <source>
        <dbReference type="ARBA" id="ARBA00022842"/>
    </source>
</evidence>
<keyword evidence="13" id="KW-1185">Reference proteome</keyword>
<keyword evidence="9" id="KW-0786">Thiamine pyrophosphate</keyword>
<evidence type="ECO:0000256" key="1">
    <source>
        <dbReference type="ARBA" id="ARBA00001946"/>
    </source>
</evidence>
<evidence type="ECO:0000313" key="12">
    <source>
        <dbReference type="EMBL" id="AFM39707.1"/>
    </source>
</evidence>
<protein>
    <submittedName>
        <fullName evidence="12">2-oxoacid:acceptor oxidoreductase, beta subunit, pyruvate/2-ketoisovalerate family</fullName>
    </submittedName>
</protein>
<evidence type="ECO:0000256" key="6">
    <source>
        <dbReference type="ARBA" id="ARBA00023002"/>
    </source>
</evidence>
<dbReference type="InterPro" id="IPR032686">
    <property type="entry name" value="PFO_beta_C"/>
</dbReference>
<evidence type="ECO:0000256" key="9">
    <source>
        <dbReference type="ARBA" id="ARBA00023052"/>
    </source>
</evidence>
<organism evidence="12 13">
    <name type="scientific">Desulfosporosinus acidiphilus (strain DSM 22704 / JCM 16185 / SJ4)</name>
    <dbReference type="NCBI Taxonomy" id="646529"/>
    <lineage>
        <taxon>Bacteria</taxon>
        <taxon>Bacillati</taxon>
        <taxon>Bacillota</taxon>
        <taxon>Clostridia</taxon>
        <taxon>Eubacteriales</taxon>
        <taxon>Desulfitobacteriaceae</taxon>
        <taxon>Desulfosporosinus</taxon>
    </lineage>
</organism>
<dbReference type="PANTHER" id="PTHR48084:SF4">
    <property type="entry name" value="2-OXOGLUTARATE OXIDOREDUCTASE SUBUNIT KORB"/>
    <property type="match status" value="1"/>
</dbReference>
<keyword evidence="6" id="KW-0560">Oxidoreductase</keyword>
<dbReference type="AlphaFoldDB" id="I4D1N3"/>
<feature type="domain" description="Pyruvate ferredoxin oxidoreductase beta subunit C-terminal" evidence="11">
    <location>
        <begin position="203"/>
        <end position="265"/>
    </location>
</feature>
<dbReference type="eggNOG" id="COG1013">
    <property type="taxonomic scope" value="Bacteria"/>
</dbReference>
<keyword evidence="7" id="KW-0408">Iron</keyword>
<dbReference type="Pfam" id="PF02775">
    <property type="entry name" value="TPP_enzyme_C"/>
    <property type="match status" value="1"/>
</dbReference>
<evidence type="ECO:0000256" key="7">
    <source>
        <dbReference type="ARBA" id="ARBA00023004"/>
    </source>
</evidence>
<proteinExistence type="predicted"/>
<evidence type="ECO:0000256" key="4">
    <source>
        <dbReference type="ARBA" id="ARBA00022723"/>
    </source>
</evidence>
<dbReference type="GO" id="GO:0046872">
    <property type="term" value="F:metal ion binding"/>
    <property type="evidence" value="ECO:0007669"/>
    <property type="project" value="UniProtKB-KW"/>
</dbReference>
<dbReference type="RefSeq" id="WP_014825719.1">
    <property type="nucleotide sequence ID" value="NC_018068.1"/>
</dbReference>
<dbReference type="CDD" id="cd03375">
    <property type="entry name" value="TPP_OGFOR"/>
    <property type="match status" value="1"/>
</dbReference>
<dbReference type="PANTHER" id="PTHR48084">
    <property type="entry name" value="2-OXOGLUTARATE OXIDOREDUCTASE SUBUNIT KORB-RELATED"/>
    <property type="match status" value="1"/>
</dbReference>
<dbReference type="Pfam" id="PF12367">
    <property type="entry name" value="PFO_beta_C"/>
    <property type="match status" value="1"/>
</dbReference>
<sequence>MSNGELIKELFDSDDEITWCPGCGNFAILKAIKTALFELNKRPEEILMVSGIGQAAKLPHYLRSNVFNGLHGRALPPAAAAKIVNPELTVIVHSGDGDSYGEGGNHFIHNIRRNVDITHFVHDNQIYGLTKGQASPTTALGQVTGIQTKGNIDQPLNPLMLALAAGATFVGRGFSGHQEHLIKLMKEAIKHPGYALIDILQPCVSFNKVNTNRWYAERVYELTEEFDTGNLSKAMELAQEWGERIPIGIFYRVQKQTFQERLNWLSDRPPLVDRVWEPRDAERFMRELE</sequence>
<dbReference type="NCBIfam" id="TIGR02177">
    <property type="entry name" value="PorB_KorB"/>
    <property type="match status" value="1"/>
</dbReference>
<evidence type="ECO:0000313" key="13">
    <source>
        <dbReference type="Proteomes" id="UP000002892"/>
    </source>
</evidence>
<keyword evidence="8" id="KW-0411">Iron-sulfur</keyword>
<dbReference type="SUPFAM" id="SSF52518">
    <property type="entry name" value="Thiamin diphosphate-binding fold (THDP-binding)"/>
    <property type="match status" value="1"/>
</dbReference>
<keyword evidence="5" id="KW-0460">Magnesium</keyword>
<reference evidence="12 13" key="1">
    <citation type="journal article" date="2012" name="J. Bacteriol.">
        <title>Complete genome sequences of Desulfosporosinus orientis DSM765T, Desulfosporosinus youngiae DSM17734T, Desulfosporosinus meridiei DSM13257T, and Desulfosporosinus acidiphilus DSM22704T.</title>
        <authorList>
            <person name="Pester M."/>
            <person name="Brambilla E."/>
            <person name="Alazard D."/>
            <person name="Rattei T."/>
            <person name="Weinmaier T."/>
            <person name="Han J."/>
            <person name="Lucas S."/>
            <person name="Lapidus A."/>
            <person name="Cheng J.F."/>
            <person name="Goodwin L."/>
            <person name="Pitluck S."/>
            <person name="Peters L."/>
            <person name="Ovchinnikova G."/>
            <person name="Teshima H."/>
            <person name="Detter J.C."/>
            <person name="Han C.S."/>
            <person name="Tapia R."/>
            <person name="Land M.L."/>
            <person name="Hauser L."/>
            <person name="Kyrpides N.C."/>
            <person name="Ivanova N.N."/>
            <person name="Pagani I."/>
            <person name="Huntmann M."/>
            <person name="Wei C.L."/>
            <person name="Davenport K.W."/>
            <person name="Daligault H."/>
            <person name="Chain P.S."/>
            <person name="Chen A."/>
            <person name="Mavromatis K."/>
            <person name="Markowitz V."/>
            <person name="Szeto E."/>
            <person name="Mikhailova N."/>
            <person name="Pati A."/>
            <person name="Wagner M."/>
            <person name="Woyke T."/>
            <person name="Ollivier B."/>
            <person name="Klenk H.P."/>
            <person name="Spring S."/>
            <person name="Loy A."/>
        </authorList>
    </citation>
    <scope>NUCLEOTIDE SEQUENCE [LARGE SCALE GENOMIC DNA]</scope>
    <source>
        <strain evidence="13">DSM 22704 / JCM 16185 / SJ4</strain>
    </source>
</reference>
<dbReference type="GO" id="GO:0045333">
    <property type="term" value="P:cellular respiration"/>
    <property type="evidence" value="ECO:0007669"/>
    <property type="project" value="UniProtKB-ARBA"/>
</dbReference>
<dbReference type="InterPro" id="IPR029061">
    <property type="entry name" value="THDP-binding"/>
</dbReference>
<dbReference type="InterPro" id="IPR011766">
    <property type="entry name" value="TPP_enzyme_TPP-bd"/>
</dbReference>
<dbReference type="OrthoDB" id="9775140at2"/>
<evidence type="ECO:0000256" key="3">
    <source>
        <dbReference type="ARBA" id="ARBA00001966"/>
    </source>
</evidence>
<dbReference type="STRING" id="646529.Desaci_0645"/>
<keyword evidence="12" id="KW-0670">Pyruvate</keyword>
<dbReference type="HOGENOM" id="CLU_048564_0_0_9"/>
<dbReference type="GO" id="GO:0030976">
    <property type="term" value="F:thiamine pyrophosphate binding"/>
    <property type="evidence" value="ECO:0007669"/>
    <property type="project" value="InterPro"/>
</dbReference>
<dbReference type="KEGG" id="dai:Desaci_0645"/>